<dbReference type="RefSeq" id="WP_072949374.1">
    <property type="nucleotide sequence ID" value="NZ_FNSV01000004.1"/>
</dbReference>
<feature type="domain" description="Mce/MlaD" evidence="3">
    <location>
        <begin position="40"/>
        <end position="113"/>
    </location>
</feature>
<dbReference type="InterPro" id="IPR024516">
    <property type="entry name" value="Mce_C"/>
</dbReference>
<keyword evidence="2" id="KW-1133">Transmembrane helix</keyword>
<evidence type="ECO:0000313" key="6">
    <source>
        <dbReference type="Proteomes" id="UP000183561"/>
    </source>
</evidence>
<dbReference type="Proteomes" id="UP000183561">
    <property type="component" value="Unassembled WGS sequence"/>
</dbReference>
<dbReference type="Pfam" id="PF02470">
    <property type="entry name" value="MlaD"/>
    <property type="match status" value="1"/>
</dbReference>
<dbReference type="InterPro" id="IPR003399">
    <property type="entry name" value="Mce/MlaD"/>
</dbReference>
<keyword evidence="2" id="KW-0472">Membrane</keyword>
<dbReference type="InterPro" id="IPR052336">
    <property type="entry name" value="MlaD_Phospholipid_Transporter"/>
</dbReference>
<proteinExistence type="predicted"/>
<feature type="domain" description="Mammalian cell entry C-terminal" evidence="4">
    <location>
        <begin position="117"/>
        <end position="291"/>
    </location>
</feature>
<protein>
    <submittedName>
        <fullName evidence="5">Phospholipid/cholesterol/gamma-HCH transport system substrate-binding protein</fullName>
    </submittedName>
</protein>
<sequence>MSRTQKSNTVRTGLIGVLVVAALVLISVNFDRIASTLSSSVTYTAYVGDTGGLETGDKVFLSGVHVGDVEDIDLDGDKVRIAFSVDGPRLGEASEVSIKTLTVLGRKFLQVTPKGDKALSPDQPIPLEHTSTPYLLTDALGDLSTTVSNLDTDQVTNALDTLSQTLDQTAPNLSAALDGVSRLSDTVGTRDQMVKDLFHNAESLTKVLGGRSQQINKLLLDSNTLFTALDQRRQAIDTLLVNLSAVTAQVASLVDDNEAQLRPVLDQLNGVTALLNERKDDVKKAILPASQYVTSLGESVASGPFFKAYIMNLLPGQFLQPFIDAAFREQGVNPGTLNGQNQFPVTCGHNAAPGLVPPGHTTPLPDPSTCPVQPGDPAAPAAAPAQPGPPALPGLPGLPPLPQLPGLPPLPGLGG</sequence>
<evidence type="ECO:0000256" key="2">
    <source>
        <dbReference type="SAM" id="Phobius"/>
    </source>
</evidence>
<dbReference type="Pfam" id="PF11887">
    <property type="entry name" value="Mce4_CUP1"/>
    <property type="match status" value="1"/>
</dbReference>
<dbReference type="EMBL" id="FNSV01000004">
    <property type="protein sequence ID" value="SEB33791.1"/>
    <property type="molecule type" value="Genomic_DNA"/>
</dbReference>
<organism evidence="5 6">
    <name type="scientific">Rhodococcus koreensis</name>
    <dbReference type="NCBI Taxonomy" id="99653"/>
    <lineage>
        <taxon>Bacteria</taxon>
        <taxon>Bacillati</taxon>
        <taxon>Actinomycetota</taxon>
        <taxon>Actinomycetes</taxon>
        <taxon>Mycobacteriales</taxon>
        <taxon>Nocardiaceae</taxon>
        <taxon>Rhodococcus</taxon>
    </lineage>
</organism>
<feature type="transmembrane region" description="Helical" evidence="2">
    <location>
        <begin position="12"/>
        <end position="30"/>
    </location>
</feature>
<evidence type="ECO:0000256" key="1">
    <source>
        <dbReference type="SAM" id="MobiDB-lite"/>
    </source>
</evidence>
<evidence type="ECO:0000313" key="5">
    <source>
        <dbReference type="EMBL" id="SEB33791.1"/>
    </source>
</evidence>
<dbReference type="OrthoDB" id="5241191at2"/>
<dbReference type="PANTHER" id="PTHR33371">
    <property type="entry name" value="INTERMEMBRANE PHOSPHOLIPID TRANSPORT SYSTEM BINDING PROTEIN MLAD-RELATED"/>
    <property type="match status" value="1"/>
</dbReference>
<reference evidence="6" key="1">
    <citation type="submission" date="2016-10" db="EMBL/GenBank/DDBJ databases">
        <authorList>
            <person name="Varghese N."/>
            <person name="Submissions S."/>
        </authorList>
    </citation>
    <scope>NUCLEOTIDE SEQUENCE [LARGE SCALE GENOMIC DNA]</scope>
    <source>
        <strain evidence="6">DSM 44498</strain>
    </source>
</reference>
<keyword evidence="6" id="KW-1185">Reference proteome</keyword>
<dbReference type="PANTHER" id="PTHR33371:SF18">
    <property type="entry name" value="MCE-FAMILY PROTEIN MCE3C"/>
    <property type="match status" value="1"/>
</dbReference>
<feature type="compositionally biased region" description="Low complexity" evidence="1">
    <location>
        <begin position="373"/>
        <end position="385"/>
    </location>
</feature>
<evidence type="ECO:0000259" key="3">
    <source>
        <dbReference type="Pfam" id="PF02470"/>
    </source>
</evidence>
<feature type="compositionally biased region" description="Pro residues" evidence="1">
    <location>
        <begin position="386"/>
        <end position="415"/>
    </location>
</feature>
<accession>A0A1H4II76</accession>
<name>A0A1H4II76_9NOCA</name>
<keyword evidence="2" id="KW-0812">Transmembrane</keyword>
<gene>
    <name evidence="5" type="ORF">SAMN04490239_0814</name>
</gene>
<dbReference type="AlphaFoldDB" id="A0A1H4II76"/>
<dbReference type="NCBIfam" id="TIGR00996">
    <property type="entry name" value="Mtu_fam_mce"/>
    <property type="match status" value="1"/>
</dbReference>
<evidence type="ECO:0000259" key="4">
    <source>
        <dbReference type="Pfam" id="PF11887"/>
    </source>
</evidence>
<dbReference type="GO" id="GO:0005576">
    <property type="term" value="C:extracellular region"/>
    <property type="evidence" value="ECO:0007669"/>
    <property type="project" value="TreeGrafter"/>
</dbReference>
<dbReference type="InterPro" id="IPR005693">
    <property type="entry name" value="Mce"/>
</dbReference>
<dbReference type="PRINTS" id="PR01782">
    <property type="entry name" value="MCEVIRFACTOR"/>
</dbReference>
<feature type="region of interest" description="Disordered" evidence="1">
    <location>
        <begin position="350"/>
        <end position="415"/>
    </location>
</feature>